<dbReference type="Gene3D" id="3.40.50.300">
    <property type="entry name" value="P-loop containing nucleotide triphosphate hydrolases"/>
    <property type="match status" value="1"/>
</dbReference>
<dbReference type="InterPro" id="IPR016136">
    <property type="entry name" value="DNA_helicase_N/primase_C"/>
</dbReference>
<dbReference type="PANTHER" id="PTHR30153:SF2">
    <property type="entry name" value="REPLICATIVE DNA HELICASE"/>
    <property type="match status" value="1"/>
</dbReference>
<keyword evidence="5" id="KW-0347">Helicase</keyword>
<reference evidence="12" key="1">
    <citation type="submission" date="2023-03" db="EMBL/GenBank/DDBJ databases">
        <title>MT1 and MT2 Draft Genomes of Novel Species.</title>
        <authorList>
            <person name="Venkateswaran K."/>
        </authorList>
    </citation>
    <scope>NUCLEOTIDE SEQUENCE</scope>
    <source>
        <strain evidence="12">F6_3S_P_2</strain>
    </source>
</reference>
<evidence type="ECO:0000259" key="11">
    <source>
        <dbReference type="PROSITE" id="PS51199"/>
    </source>
</evidence>
<dbReference type="Pfam" id="PF00772">
    <property type="entry name" value="DnaB"/>
    <property type="match status" value="1"/>
</dbReference>
<dbReference type="CDD" id="cd00984">
    <property type="entry name" value="DnaB_C"/>
    <property type="match status" value="1"/>
</dbReference>
<dbReference type="EC" id="5.6.2.3" evidence="9"/>
<evidence type="ECO:0000256" key="6">
    <source>
        <dbReference type="ARBA" id="ARBA00022840"/>
    </source>
</evidence>
<accession>A0ABT8JVF4</accession>
<dbReference type="InterPro" id="IPR007693">
    <property type="entry name" value="DNA_helicase_DnaB-like_N"/>
</dbReference>
<comment type="catalytic activity">
    <reaction evidence="10">
        <text>ATP + H2O = ADP + phosphate + H(+)</text>
        <dbReference type="Rhea" id="RHEA:13065"/>
        <dbReference type="ChEBI" id="CHEBI:15377"/>
        <dbReference type="ChEBI" id="CHEBI:15378"/>
        <dbReference type="ChEBI" id="CHEBI:30616"/>
        <dbReference type="ChEBI" id="CHEBI:43474"/>
        <dbReference type="ChEBI" id="CHEBI:456216"/>
        <dbReference type="EC" id="5.6.2.3"/>
    </reaction>
</comment>
<evidence type="ECO:0000256" key="2">
    <source>
        <dbReference type="ARBA" id="ARBA00022705"/>
    </source>
</evidence>
<evidence type="ECO:0000256" key="5">
    <source>
        <dbReference type="ARBA" id="ARBA00022806"/>
    </source>
</evidence>
<keyword evidence="3" id="KW-0547">Nucleotide-binding</keyword>
<dbReference type="InterPro" id="IPR036185">
    <property type="entry name" value="DNA_heli_DnaB-like_N_sf"/>
</dbReference>
<evidence type="ECO:0000256" key="4">
    <source>
        <dbReference type="ARBA" id="ARBA00022801"/>
    </source>
</evidence>
<dbReference type="SUPFAM" id="SSF48024">
    <property type="entry name" value="N-terminal domain of DnaB helicase"/>
    <property type="match status" value="1"/>
</dbReference>
<name>A0ABT8JVF4_9BACL</name>
<dbReference type="InterPro" id="IPR027417">
    <property type="entry name" value="P-loop_NTPase"/>
</dbReference>
<dbReference type="PROSITE" id="PS51199">
    <property type="entry name" value="SF4_HELICASE"/>
    <property type="match status" value="1"/>
</dbReference>
<dbReference type="RefSeq" id="WP_301245757.1">
    <property type="nucleotide sequence ID" value="NZ_JAROCC010000020.1"/>
</dbReference>
<dbReference type="Pfam" id="PF03796">
    <property type="entry name" value="DnaB_C"/>
    <property type="match status" value="1"/>
</dbReference>
<sequence length="410" mass="46350">MIAEKAVLGSIVKEPYLLQETDLQPIHLTGSQNKALLTAMRNLEREGKSVDMITLLSSGSPDSWGAAAYLQEVQAAANPKKFDEHVDLVMDHWREREKQNLLNMASHENWSIDKVKSELDRLIDDKTSDYQPINSLLGSVYEAPWIKVEKQSGVPSGIEQVDKLVGGWQKSDLIILAARPSMGKTDVMLSFAKHAGWHDFLPIVFSLEMAAERLRDRLLGSIGMYNRGKFKNLERFLTVEEKNRWTAVVGKADNTNLQIFDRAGQTLSEMRMKIRKAMSEFPGKRPVIFIDYLTLIKPADHMGGNMHLQVSATSKGLKEIAKEFECPVICLAQLSRQVEQRQDKRPMLSDLRESGSIEEDADVVLFLYRDSYYSKNDDDKVLEMIFAKHRNGATGTVMTYYDKTTGVMTG</sequence>
<keyword evidence="6" id="KW-0067">ATP-binding</keyword>
<protein>
    <recommendedName>
        <fullName evidence="9">DNA 5'-3' helicase</fullName>
        <ecNumber evidence="9">5.6.2.3</ecNumber>
    </recommendedName>
</protein>
<evidence type="ECO:0000313" key="13">
    <source>
        <dbReference type="Proteomes" id="UP001175097"/>
    </source>
</evidence>
<dbReference type="EMBL" id="JAROCC010000020">
    <property type="protein sequence ID" value="MDN4609153.1"/>
    <property type="molecule type" value="Genomic_DNA"/>
</dbReference>
<dbReference type="Gene3D" id="1.10.860.10">
    <property type="entry name" value="DNAb Helicase, Chain A"/>
    <property type="match status" value="1"/>
</dbReference>
<evidence type="ECO:0000256" key="7">
    <source>
        <dbReference type="ARBA" id="ARBA00023125"/>
    </source>
</evidence>
<gene>
    <name evidence="12" type="ORF">P5G49_16950</name>
</gene>
<evidence type="ECO:0000256" key="1">
    <source>
        <dbReference type="ARBA" id="ARBA00008428"/>
    </source>
</evidence>
<dbReference type="Proteomes" id="UP001175097">
    <property type="component" value="Unassembled WGS sequence"/>
</dbReference>
<keyword evidence="4" id="KW-0378">Hydrolase</keyword>
<evidence type="ECO:0000313" key="12">
    <source>
        <dbReference type="EMBL" id="MDN4609153.1"/>
    </source>
</evidence>
<comment type="caution">
    <text evidence="12">The sequence shown here is derived from an EMBL/GenBank/DDBJ whole genome shotgun (WGS) entry which is preliminary data.</text>
</comment>
<evidence type="ECO:0000256" key="3">
    <source>
        <dbReference type="ARBA" id="ARBA00022741"/>
    </source>
</evidence>
<evidence type="ECO:0000256" key="10">
    <source>
        <dbReference type="ARBA" id="ARBA00048954"/>
    </source>
</evidence>
<comment type="similarity">
    <text evidence="1">Belongs to the helicase family. DnaB subfamily.</text>
</comment>
<evidence type="ECO:0000256" key="8">
    <source>
        <dbReference type="ARBA" id="ARBA00023235"/>
    </source>
</evidence>
<keyword evidence="8" id="KW-0413">Isomerase</keyword>
<evidence type="ECO:0000256" key="9">
    <source>
        <dbReference type="ARBA" id="ARBA00044969"/>
    </source>
</evidence>
<dbReference type="InterPro" id="IPR007694">
    <property type="entry name" value="DNA_helicase_DnaB-like_C"/>
</dbReference>
<proteinExistence type="inferred from homology"/>
<keyword evidence="7" id="KW-0238">DNA-binding</keyword>
<dbReference type="PANTHER" id="PTHR30153">
    <property type="entry name" value="REPLICATIVE DNA HELICASE DNAB"/>
    <property type="match status" value="1"/>
</dbReference>
<organism evidence="12 13">
    <name type="scientific">Sporosarcina highlanderae</name>
    <dbReference type="NCBI Taxonomy" id="3035916"/>
    <lineage>
        <taxon>Bacteria</taxon>
        <taxon>Bacillati</taxon>
        <taxon>Bacillota</taxon>
        <taxon>Bacilli</taxon>
        <taxon>Bacillales</taxon>
        <taxon>Caryophanaceae</taxon>
        <taxon>Sporosarcina</taxon>
    </lineage>
</organism>
<keyword evidence="13" id="KW-1185">Reference proteome</keyword>
<keyword evidence="2" id="KW-0235">DNA replication</keyword>
<dbReference type="SUPFAM" id="SSF52540">
    <property type="entry name" value="P-loop containing nucleoside triphosphate hydrolases"/>
    <property type="match status" value="1"/>
</dbReference>
<feature type="domain" description="SF4 helicase" evidence="11">
    <location>
        <begin position="147"/>
        <end position="410"/>
    </location>
</feature>